<gene>
    <name evidence="2" type="ORF">EVA_11400</name>
</gene>
<name>J9GF99_9ZZZZ</name>
<evidence type="ECO:0000256" key="1">
    <source>
        <dbReference type="SAM" id="MobiDB-lite"/>
    </source>
</evidence>
<feature type="non-terminal residue" evidence="2">
    <location>
        <position position="170"/>
    </location>
</feature>
<feature type="region of interest" description="Disordered" evidence="1">
    <location>
        <begin position="1"/>
        <end position="76"/>
    </location>
</feature>
<accession>J9GF99</accession>
<evidence type="ECO:0000313" key="2">
    <source>
        <dbReference type="EMBL" id="EJX00493.1"/>
    </source>
</evidence>
<dbReference type="AlphaFoldDB" id="J9GF99"/>
<organism evidence="2">
    <name type="scientific">gut metagenome</name>
    <dbReference type="NCBI Taxonomy" id="749906"/>
    <lineage>
        <taxon>unclassified sequences</taxon>
        <taxon>metagenomes</taxon>
        <taxon>organismal metagenomes</taxon>
    </lineage>
</organism>
<reference evidence="2" key="1">
    <citation type="journal article" date="2012" name="PLoS ONE">
        <title>Gene sets for utilization of primary and secondary nutrition supplies in the distal gut of endangered iberian lynx.</title>
        <authorList>
            <person name="Alcaide M."/>
            <person name="Messina E."/>
            <person name="Richter M."/>
            <person name="Bargiela R."/>
            <person name="Peplies J."/>
            <person name="Huws S.A."/>
            <person name="Newbold C.J."/>
            <person name="Golyshin P.N."/>
            <person name="Simon M.A."/>
            <person name="Lopez G."/>
            <person name="Yakimov M.M."/>
            <person name="Ferrer M."/>
        </authorList>
    </citation>
    <scope>NUCLEOTIDE SEQUENCE</scope>
</reference>
<dbReference type="EMBL" id="AMCI01003346">
    <property type="protein sequence ID" value="EJX00493.1"/>
    <property type="molecule type" value="Genomic_DNA"/>
</dbReference>
<feature type="compositionally biased region" description="Basic and acidic residues" evidence="1">
    <location>
        <begin position="1"/>
        <end position="29"/>
    </location>
</feature>
<comment type="caution">
    <text evidence="2">The sequence shown here is derived from an EMBL/GenBank/DDBJ whole genome shotgun (WGS) entry which is preliminary data.</text>
</comment>
<feature type="compositionally biased region" description="Basic and acidic residues" evidence="1">
    <location>
        <begin position="40"/>
        <end position="57"/>
    </location>
</feature>
<proteinExistence type="predicted"/>
<sequence>MPRKTKIEKTLPTEKISEKNQKPKSECPDLSRFVTNASERGSDTPRIDSLPSDERTQGETPRPVLKRKKTPKNDPMRTRLVVQNEKAVLPSEVDASKRTRYWRPPVAEADWKPWWKPRKRPICGAKNPVVMKIRAQIEQELAMDEGELARIPRDENGRALQSMELFTALV</sequence>
<protein>
    <submittedName>
        <fullName evidence="2">Uncharacterized protein</fullName>
    </submittedName>
</protein>